<feature type="domain" description="SLH" evidence="7">
    <location>
        <begin position="197"/>
        <end position="260"/>
    </location>
</feature>
<reference evidence="10 12" key="2">
    <citation type="submission" date="2018-06" db="EMBL/GenBank/DDBJ databases">
        <authorList>
            <consortium name="Pathogen Informatics"/>
            <person name="Doyle S."/>
        </authorList>
    </citation>
    <scope>NUCLEOTIDE SEQUENCE [LARGE SCALE GENOMIC DNA]</scope>
    <source>
        <strain evidence="10 12">NCTC10338</strain>
    </source>
</reference>
<dbReference type="PANTHER" id="PTHR47053:SF1">
    <property type="entry name" value="MUREIN DD-ENDOPEPTIDASE MEPH-RELATED"/>
    <property type="match status" value="1"/>
</dbReference>
<dbReference type="InterPro" id="IPR001119">
    <property type="entry name" value="SLH_dom"/>
</dbReference>
<evidence type="ECO:0000313" key="9">
    <source>
        <dbReference type="EMBL" id="AVK98379.1"/>
    </source>
</evidence>
<evidence type="ECO:0000256" key="1">
    <source>
        <dbReference type="ARBA" id="ARBA00007074"/>
    </source>
</evidence>
<keyword evidence="4 10" id="KW-0378">Hydrolase</keyword>
<dbReference type="SUPFAM" id="SSF54001">
    <property type="entry name" value="Cysteine proteinases"/>
    <property type="match status" value="1"/>
</dbReference>
<dbReference type="RefSeq" id="WP_024362445.1">
    <property type="nucleotide sequence ID" value="NZ_BJNS01000004.1"/>
</dbReference>
<dbReference type="EMBL" id="CP019980">
    <property type="protein sequence ID" value="AVK98379.1"/>
    <property type="molecule type" value="Genomic_DNA"/>
</dbReference>
<dbReference type="PANTHER" id="PTHR47053">
    <property type="entry name" value="MUREIN DD-ENDOPEPTIDASE MEPH-RELATED"/>
    <property type="match status" value="1"/>
</dbReference>
<dbReference type="AlphaFoldDB" id="A0A2S0K4Z5"/>
<evidence type="ECO:0000259" key="7">
    <source>
        <dbReference type="PROSITE" id="PS51272"/>
    </source>
</evidence>
<evidence type="ECO:0000313" key="11">
    <source>
        <dbReference type="Proteomes" id="UP000238825"/>
    </source>
</evidence>
<protein>
    <submittedName>
        <fullName evidence="10">Cell wall-associated hydrolase</fullName>
        <ecNumber evidence="10">3.4.19.-</ecNumber>
    </submittedName>
    <submittedName>
        <fullName evidence="9">Peptidase</fullName>
    </submittedName>
</protein>
<gene>
    <name evidence="10" type="primary">pgdS</name>
    <name evidence="9" type="ORF">LS41612_19735</name>
    <name evidence="10" type="ORF">NCTC10338_00723</name>
</gene>
<dbReference type="InterPro" id="IPR038765">
    <property type="entry name" value="Papain-like_cys_pep_sf"/>
</dbReference>
<feature type="domain" description="NlpC/P60" evidence="8">
    <location>
        <begin position="26"/>
        <end position="148"/>
    </location>
</feature>
<comment type="similarity">
    <text evidence="1">Belongs to the peptidase C40 family.</text>
</comment>
<dbReference type="Proteomes" id="UP000238825">
    <property type="component" value="Chromosome"/>
</dbReference>
<evidence type="ECO:0000256" key="4">
    <source>
        <dbReference type="ARBA" id="ARBA00022801"/>
    </source>
</evidence>
<evidence type="ECO:0000256" key="6">
    <source>
        <dbReference type="SAM" id="SignalP"/>
    </source>
</evidence>
<dbReference type="Proteomes" id="UP000255295">
    <property type="component" value="Unassembled WGS sequence"/>
</dbReference>
<keyword evidence="5" id="KW-0788">Thiol protease</keyword>
<reference evidence="9 11" key="1">
    <citation type="submission" date="2017-03" db="EMBL/GenBank/DDBJ databases">
        <title>The whole genome sequencing and assembly of Lysinibacillus sphaericus DSM 28T strain.</title>
        <authorList>
            <person name="Lee Y.-J."/>
            <person name="Yi H."/>
            <person name="Bahn Y.-S."/>
            <person name="Kim J.F."/>
            <person name="Lee D.-W."/>
        </authorList>
    </citation>
    <scope>NUCLEOTIDE SEQUENCE [LARGE SCALE GENOMIC DNA]</scope>
    <source>
        <strain evidence="9 11">DSM 28</strain>
    </source>
</reference>
<feature type="domain" description="SLH" evidence="7">
    <location>
        <begin position="261"/>
        <end position="314"/>
    </location>
</feature>
<proteinExistence type="inferred from homology"/>
<accession>A0A2S0K4Z5</accession>
<evidence type="ECO:0000256" key="2">
    <source>
        <dbReference type="ARBA" id="ARBA00022670"/>
    </source>
</evidence>
<keyword evidence="2" id="KW-0645">Protease</keyword>
<dbReference type="GO" id="GO:0006508">
    <property type="term" value="P:proteolysis"/>
    <property type="evidence" value="ECO:0007669"/>
    <property type="project" value="UniProtKB-KW"/>
</dbReference>
<dbReference type="PROSITE" id="PS51935">
    <property type="entry name" value="NLPC_P60"/>
    <property type="match status" value="1"/>
</dbReference>
<feature type="chain" id="PRO_5030055005" evidence="6">
    <location>
        <begin position="27"/>
        <end position="314"/>
    </location>
</feature>
<evidence type="ECO:0000313" key="10">
    <source>
        <dbReference type="EMBL" id="SUV15654.1"/>
    </source>
</evidence>
<dbReference type="EMBL" id="UFSZ01000001">
    <property type="protein sequence ID" value="SUV15654.1"/>
    <property type="molecule type" value="Genomic_DNA"/>
</dbReference>
<dbReference type="InterPro" id="IPR000064">
    <property type="entry name" value="NLP_P60_dom"/>
</dbReference>
<evidence type="ECO:0000256" key="3">
    <source>
        <dbReference type="ARBA" id="ARBA00022729"/>
    </source>
</evidence>
<dbReference type="PROSITE" id="PS51272">
    <property type="entry name" value="SLH"/>
    <property type="match status" value="2"/>
</dbReference>
<name>A0A2S0K4Z5_LYSSH</name>
<feature type="signal peptide" evidence="6">
    <location>
        <begin position="1"/>
        <end position="26"/>
    </location>
</feature>
<evidence type="ECO:0000256" key="5">
    <source>
        <dbReference type="ARBA" id="ARBA00022807"/>
    </source>
</evidence>
<dbReference type="Pfam" id="PF00877">
    <property type="entry name" value="NLPC_P60"/>
    <property type="match status" value="1"/>
</dbReference>
<dbReference type="GeneID" id="48278444"/>
<dbReference type="InterPro" id="IPR051202">
    <property type="entry name" value="Peptidase_C40"/>
</dbReference>
<dbReference type="EC" id="3.4.19.-" evidence="10"/>
<evidence type="ECO:0000259" key="8">
    <source>
        <dbReference type="PROSITE" id="PS51935"/>
    </source>
</evidence>
<evidence type="ECO:0000313" key="12">
    <source>
        <dbReference type="Proteomes" id="UP000255295"/>
    </source>
</evidence>
<keyword evidence="3 6" id="KW-0732">Signal</keyword>
<organism evidence="9 11">
    <name type="scientific">Lysinibacillus sphaericus</name>
    <name type="common">Bacillus sphaericus</name>
    <dbReference type="NCBI Taxonomy" id="1421"/>
    <lineage>
        <taxon>Bacteria</taxon>
        <taxon>Bacillati</taxon>
        <taxon>Bacillota</taxon>
        <taxon>Bacilli</taxon>
        <taxon>Bacillales</taxon>
        <taxon>Bacillaceae</taxon>
        <taxon>Lysinibacillus</taxon>
    </lineage>
</organism>
<sequence>MKKKWLLPIFASFMLFSTIQIDNAEAATADEVTETASKYLGIPYAYGGTTTSGLDCSGFTSKVFSDLGIKLNRTSSSQYQQGTAVAKSDLQVGDLLFFNTSGSGISHVSIYIGDGKMIHSQTGKGVSYSDVNDPYYWSSRYVGAKRVAQFDTEQQAEVTKVAAAEVKEAAIDFTVYASRAEVAVQIAKALNLDTSDKNTSFADVKPTYAHAGAIAAVAKLGIFSGDDNGKFNPSSPMTRAQIAKVLVVAFGLEHQGDVVTFADVPENYWATEYISIIASNGITAGKDNGNFGYDEMLKISQLETFIERAKQVNK</sequence>
<dbReference type="Pfam" id="PF00395">
    <property type="entry name" value="SLH"/>
    <property type="match status" value="2"/>
</dbReference>
<dbReference type="Gene3D" id="3.90.1720.10">
    <property type="entry name" value="endopeptidase domain like (from Nostoc punctiforme)"/>
    <property type="match status" value="1"/>
</dbReference>
<dbReference type="GO" id="GO:0008234">
    <property type="term" value="F:cysteine-type peptidase activity"/>
    <property type="evidence" value="ECO:0007669"/>
    <property type="project" value="UniProtKB-KW"/>
</dbReference>